<feature type="transmembrane region" description="Helical" evidence="5">
    <location>
        <begin position="343"/>
        <end position="364"/>
    </location>
</feature>
<dbReference type="AlphaFoldDB" id="A0A139WCK8"/>
<feature type="transmembrane region" description="Helical" evidence="5">
    <location>
        <begin position="320"/>
        <end position="337"/>
    </location>
</feature>
<feature type="transmembrane region" description="Helical" evidence="5">
    <location>
        <begin position="932"/>
        <end position="951"/>
    </location>
</feature>
<dbReference type="InterPro" id="IPR011701">
    <property type="entry name" value="MFS"/>
</dbReference>
<dbReference type="Pfam" id="PF07690">
    <property type="entry name" value="MFS_1"/>
    <property type="match status" value="2"/>
</dbReference>
<keyword evidence="7" id="KW-1185">Reference proteome</keyword>
<feature type="transmembrane region" description="Helical" evidence="5">
    <location>
        <begin position="659"/>
        <end position="683"/>
    </location>
</feature>
<dbReference type="GO" id="GO:0097037">
    <property type="term" value="P:heme export"/>
    <property type="evidence" value="ECO:0000318"/>
    <property type="project" value="GO_Central"/>
</dbReference>
<feature type="transmembrane region" description="Helical" evidence="5">
    <location>
        <begin position="402"/>
        <end position="422"/>
    </location>
</feature>
<keyword evidence="3 5" id="KW-1133">Transmembrane helix</keyword>
<dbReference type="GO" id="GO:0016020">
    <property type="term" value="C:membrane"/>
    <property type="evidence" value="ECO:0000318"/>
    <property type="project" value="GO_Central"/>
</dbReference>
<feature type="transmembrane region" description="Helical" evidence="5">
    <location>
        <begin position="787"/>
        <end position="807"/>
    </location>
</feature>
<feature type="transmembrane region" description="Helical" evidence="5">
    <location>
        <begin position="85"/>
        <end position="104"/>
    </location>
</feature>
<dbReference type="GO" id="GO:0015232">
    <property type="term" value="F:heme transmembrane transporter activity"/>
    <property type="evidence" value="ECO:0000318"/>
    <property type="project" value="GO_Central"/>
</dbReference>
<feature type="transmembrane region" description="Helical" evidence="5">
    <location>
        <begin position="494"/>
        <end position="516"/>
    </location>
</feature>
<evidence type="ECO:0000256" key="2">
    <source>
        <dbReference type="ARBA" id="ARBA00022692"/>
    </source>
</evidence>
<feature type="transmembrane region" description="Helical" evidence="5">
    <location>
        <begin position="889"/>
        <end position="912"/>
    </location>
</feature>
<feature type="transmembrane region" description="Helical" evidence="5">
    <location>
        <begin position="144"/>
        <end position="167"/>
    </location>
</feature>
<accession>A0A139WCK8</accession>
<proteinExistence type="predicted"/>
<feature type="transmembrane region" description="Helical" evidence="5">
    <location>
        <begin position="21"/>
        <end position="41"/>
    </location>
</feature>
<comment type="subcellular location">
    <subcellularLocation>
        <location evidence="1">Membrane</location>
        <topology evidence="1">Multi-pass membrane protein</topology>
    </subcellularLocation>
</comment>
<feature type="transmembrane region" description="Helical" evidence="5">
    <location>
        <begin position="718"/>
        <end position="735"/>
    </location>
</feature>
<evidence type="ECO:0000313" key="6">
    <source>
        <dbReference type="EMBL" id="KYB25595.1"/>
    </source>
</evidence>
<keyword evidence="4 5" id="KW-0472">Membrane</keyword>
<dbReference type="Proteomes" id="UP000007266">
    <property type="component" value="Linkage group 9"/>
</dbReference>
<dbReference type="FunFam" id="1.20.1250.20:FF:000938">
    <property type="entry name" value="AGAP012419-PA"/>
    <property type="match status" value="1"/>
</dbReference>
<feature type="transmembrane region" description="Helical" evidence="5">
    <location>
        <begin position="625"/>
        <end position="653"/>
    </location>
</feature>
<evidence type="ECO:0000256" key="3">
    <source>
        <dbReference type="ARBA" id="ARBA00022989"/>
    </source>
</evidence>
<organism evidence="6 7">
    <name type="scientific">Tribolium castaneum</name>
    <name type="common">Red flour beetle</name>
    <dbReference type="NCBI Taxonomy" id="7070"/>
    <lineage>
        <taxon>Eukaryota</taxon>
        <taxon>Metazoa</taxon>
        <taxon>Ecdysozoa</taxon>
        <taxon>Arthropoda</taxon>
        <taxon>Hexapoda</taxon>
        <taxon>Insecta</taxon>
        <taxon>Pterygota</taxon>
        <taxon>Neoptera</taxon>
        <taxon>Endopterygota</taxon>
        <taxon>Coleoptera</taxon>
        <taxon>Polyphaga</taxon>
        <taxon>Cucujiformia</taxon>
        <taxon>Tenebrionidae</taxon>
        <taxon>Tenebrionidae incertae sedis</taxon>
        <taxon>Tribolium</taxon>
    </lineage>
</organism>
<reference evidence="6 7" key="1">
    <citation type="journal article" date="2008" name="Nature">
        <title>The genome of the model beetle and pest Tribolium castaneum.</title>
        <authorList>
            <consortium name="Tribolium Genome Sequencing Consortium"/>
            <person name="Richards S."/>
            <person name="Gibbs R.A."/>
            <person name="Weinstock G.M."/>
            <person name="Brown S.J."/>
            <person name="Denell R."/>
            <person name="Beeman R.W."/>
            <person name="Gibbs R."/>
            <person name="Beeman R.W."/>
            <person name="Brown S.J."/>
            <person name="Bucher G."/>
            <person name="Friedrich M."/>
            <person name="Grimmelikhuijzen C.J."/>
            <person name="Klingler M."/>
            <person name="Lorenzen M."/>
            <person name="Richards S."/>
            <person name="Roth S."/>
            <person name="Schroder R."/>
            <person name="Tautz D."/>
            <person name="Zdobnov E.M."/>
            <person name="Muzny D."/>
            <person name="Gibbs R.A."/>
            <person name="Weinstock G.M."/>
            <person name="Attaway T."/>
            <person name="Bell S."/>
            <person name="Buhay C.J."/>
            <person name="Chandrabose M.N."/>
            <person name="Chavez D."/>
            <person name="Clerk-Blankenburg K.P."/>
            <person name="Cree A."/>
            <person name="Dao M."/>
            <person name="Davis C."/>
            <person name="Chacko J."/>
            <person name="Dinh H."/>
            <person name="Dugan-Rocha S."/>
            <person name="Fowler G."/>
            <person name="Garner T.T."/>
            <person name="Garnes J."/>
            <person name="Gnirke A."/>
            <person name="Hawes A."/>
            <person name="Hernandez J."/>
            <person name="Hines S."/>
            <person name="Holder M."/>
            <person name="Hume J."/>
            <person name="Jhangiani S.N."/>
            <person name="Joshi V."/>
            <person name="Khan Z.M."/>
            <person name="Jackson L."/>
            <person name="Kovar C."/>
            <person name="Kowis A."/>
            <person name="Lee S."/>
            <person name="Lewis L.R."/>
            <person name="Margolis J."/>
            <person name="Morgan M."/>
            <person name="Nazareth L.V."/>
            <person name="Nguyen N."/>
            <person name="Okwuonu G."/>
            <person name="Parker D."/>
            <person name="Richards S."/>
            <person name="Ruiz S.J."/>
            <person name="Santibanez J."/>
            <person name="Savard J."/>
            <person name="Scherer S.E."/>
            <person name="Schneider B."/>
            <person name="Sodergren E."/>
            <person name="Tautz D."/>
            <person name="Vattahil S."/>
            <person name="Villasana D."/>
            <person name="White C.S."/>
            <person name="Wright R."/>
            <person name="Park Y."/>
            <person name="Beeman R.W."/>
            <person name="Lord J."/>
            <person name="Oppert B."/>
            <person name="Lorenzen M."/>
            <person name="Brown S."/>
            <person name="Wang L."/>
            <person name="Savard J."/>
            <person name="Tautz D."/>
            <person name="Richards S."/>
            <person name="Weinstock G."/>
            <person name="Gibbs R.A."/>
            <person name="Liu Y."/>
            <person name="Worley K."/>
            <person name="Weinstock G."/>
            <person name="Elsik C.G."/>
            <person name="Reese J.T."/>
            <person name="Elhaik E."/>
            <person name="Landan G."/>
            <person name="Graur D."/>
            <person name="Arensburger P."/>
            <person name="Atkinson P."/>
            <person name="Beeman R.W."/>
            <person name="Beidler J."/>
            <person name="Brown S.J."/>
            <person name="Demuth J.P."/>
            <person name="Drury D.W."/>
            <person name="Du Y.Z."/>
            <person name="Fujiwara H."/>
            <person name="Lorenzen M."/>
            <person name="Maselli V."/>
            <person name="Osanai M."/>
            <person name="Park Y."/>
            <person name="Robertson H.M."/>
            <person name="Tu Z."/>
            <person name="Wang J.J."/>
            <person name="Wang S."/>
            <person name="Richards S."/>
            <person name="Song H."/>
            <person name="Zhang L."/>
            <person name="Sodergren E."/>
            <person name="Werner D."/>
            <person name="Stanke M."/>
            <person name="Morgenstern B."/>
            <person name="Solovyev V."/>
            <person name="Kosarev P."/>
            <person name="Brown G."/>
            <person name="Chen H.C."/>
            <person name="Ermolaeva O."/>
            <person name="Hlavina W."/>
            <person name="Kapustin Y."/>
            <person name="Kiryutin B."/>
            <person name="Kitts P."/>
            <person name="Maglott D."/>
            <person name="Pruitt K."/>
            <person name="Sapojnikov V."/>
            <person name="Souvorov A."/>
            <person name="Mackey A.J."/>
            <person name="Waterhouse R.M."/>
            <person name="Wyder S."/>
            <person name="Zdobnov E.M."/>
            <person name="Zdobnov E.M."/>
            <person name="Wyder S."/>
            <person name="Kriventseva E.V."/>
            <person name="Kadowaki T."/>
            <person name="Bork P."/>
            <person name="Aranda M."/>
            <person name="Bao R."/>
            <person name="Beermann A."/>
            <person name="Berns N."/>
            <person name="Bolognesi R."/>
            <person name="Bonneton F."/>
            <person name="Bopp D."/>
            <person name="Brown S.J."/>
            <person name="Bucher G."/>
            <person name="Butts T."/>
            <person name="Chaumot A."/>
            <person name="Denell R.E."/>
            <person name="Ferrier D.E."/>
            <person name="Friedrich M."/>
            <person name="Gordon C.M."/>
            <person name="Jindra M."/>
            <person name="Klingler M."/>
            <person name="Lan Q."/>
            <person name="Lattorff H.M."/>
            <person name="Laudet V."/>
            <person name="von Levetsow C."/>
            <person name="Liu Z."/>
            <person name="Lutz R."/>
            <person name="Lynch J.A."/>
            <person name="da Fonseca R.N."/>
            <person name="Posnien N."/>
            <person name="Reuter R."/>
            <person name="Roth S."/>
            <person name="Savard J."/>
            <person name="Schinko J.B."/>
            <person name="Schmitt C."/>
            <person name="Schoppmeier M."/>
            <person name="Schroder R."/>
            <person name="Shippy T.D."/>
            <person name="Simonnet F."/>
            <person name="Marques-Souza H."/>
            <person name="Tautz D."/>
            <person name="Tomoyasu Y."/>
            <person name="Trauner J."/>
            <person name="Van der Zee M."/>
            <person name="Vervoort M."/>
            <person name="Wittkopp N."/>
            <person name="Wimmer E.A."/>
            <person name="Yang X."/>
            <person name="Jones A.K."/>
            <person name="Sattelle D.B."/>
            <person name="Ebert P.R."/>
            <person name="Nelson D."/>
            <person name="Scott J.G."/>
            <person name="Beeman R.W."/>
            <person name="Muthukrishnan S."/>
            <person name="Kramer K.J."/>
            <person name="Arakane Y."/>
            <person name="Beeman R.W."/>
            <person name="Zhu Q."/>
            <person name="Hogenkamp D."/>
            <person name="Dixit R."/>
            <person name="Oppert B."/>
            <person name="Jiang H."/>
            <person name="Zou Z."/>
            <person name="Marshall J."/>
            <person name="Elpidina E."/>
            <person name="Vinokurov K."/>
            <person name="Oppert C."/>
            <person name="Zou Z."/>
            <person name="Evans J."/>
            <person name="Lu Z."/>
            <person name="Zhao P."/>
            <person name="Sumathipala N."/>
            <person name="Altincicek B."/>
            <person name="Vilcinskas A."/>
            <person name="Williams M."/>
            <person name="Hultmark D."/>
            <person name="Hetru C."/>
            <person name="Jiang H."/>
            <person name="Grimmelikhuijzen C.J."/>
            <person name="Hauser F."/>
            <person name="Cazzamali G."/>
            <person name="Williamson M."/>
            <person name="Park Y."/>
            <person name="Li B."/>
            <person name="Tanaka Y."/>
            <person name="Predel R."/>
            <person name="Neupert S."/>
            <person name="Schachtner J."/>
            <person name="Verleyen P."/>
            <person name="Raible F."/>
            <person name="Bork P."/>
            <person name="Friedrich M."/>
            <person name="Walden K.K."/>
            <person name="Robertson H.M."/>
            <person name="Angeli S."/>
            <person name="Foret S."/>
            <person name="Bucher G."/>
            <person name="Schuetz S."/>
            <person name="Maleszka R."/>
            <person name="Wimmer E.A."/>
            <person name="Beeman R.W."/>
            <person name="Lorenzen M."/>
            <person name="Tomoyasu Y."/>
            <person name="Miller S.C."/>
            <person name="Grossmann D."/>
            <person name="Bucher G."/>
        </authorList>
    </citation>
    <scope>NUCLEOTIDE SEQUENCE [LARGE SCALE GENOMIC DNA]</scope>
    <source>
        <strain evidence="6 7">Georgia GA2</strain>
    </source>
</reference>
<dbReference type="InParanoid" id="A0A139WCK8"/>
<evidence type="ECO:0000256" key="1">
    <source>
        <dbReference type="ARBA" id="ARBA00004141"/>
    </source>
</evidence>
<feature type="transmembrane region" description="Helical" evidence="5">
    <location>
        <begin position="747"/>
        <end position="767"/>
    </location>
</feature>
<keyword evidence="2 5" id="KW-0812">Transmembrane</keyword>
<protein>
    <recommendedName>
        <fullName evidence="8">Major facilitator superfamily (MFS) profile domain-containing protein</fullName>
    </recommendedName>
</protein>
<evidence type="ECO:0000313" key="7">
    <source>
        <dbReference type="Proteomes" id="UP000007266"/>
    </source>
</evidence>
<sequence length="972" mass="108470">MDSSSHTTTIVKVYKYRWMTLLIFCFYSSINFVQFLQYSIISNITVKYYNVEEILVDLTGLFFMISFIIFCLPVNHLIEKYNLRITALITSGLTTFGNLIKLLSVSPNRFYVALIGQALCSIAQVFAMSIPSKLASTWFGPEEVSTACAIAILGTQIGVAIGCIMPTHLVRNSQNLDEIGDDFMTLHIINGSITVTTFIVVLLARPPQPPSQSQVGIIEAEKPSTMSIIKQMVRNRDYVLLVIAIGSSNGLYSSFGILFNGLYLNYFPVIILTVFYFEKTGYESEAGIISALAVVAGGCIGSVIFGYVLDKWHHFKLTTFSIIISSAVTYIFVIVSMEEKAQLATYFTIPLFGFFIASTLLVGFEFATELMYPVPEAASYKMCNRVDCLSNATTVKVYKYRWIILLIFCFFSSINFLQFFQYSIISNITVKYYDVEDTLVDFTGLIFMISFILLCLPANQFIEKYNLRNTALLSSGLTALGNLVKLFSISRDRFYVVIIGQVLCAIAQVFLTSVPSKLASTWFGPDEVSTACAVAIFGSHIGLAIGCFMPSSLVRNSDNLDEIGDDFMTLQIINGSITVASFIAVLLFFRAKPPLPPSQSQVAIIDAAKPSIISIIKQMINNRDYLLVVVVIGSSNGLYSSFGILFNSVYLHYFPGSETAVGIIAALTVVAGGCIGSIIFGYVLDKWHHFKLTTFFIVFFAAVTFSLQIVLMEAKAQLATYFTIPLFGIVMDSLSNTSAVKVYKYRWITLLIFCFYSAINFLQFFQYSIISNITVKYYDVEDTLVDLTGLVFMISFILLCLPANQFIEKYVTDPLHDSQQRSNPIFPEFEKHSPVIQRLNNPRKPNKIILNISRSILCRDNWPSPLCHCPSFHDKCSIEISLDLGYETAVGLIAALAVVAGGCIGSVIFGYVLDKWHHFKYFPQTVTHSYNFISRLTTFFIVFFSAVTFGFEVVSLEARAQLATYFTAPLFG</sequence>
<gene>
    <name evidence="6" type="primary">AUGUSTUS-3.0.2_34340</name>
    <name evidence="6" type="ORF">TcasGA2_TC034340</name>
</gene>
<feature type="transmembrane region" description="Helical" evidence="5">
    <location>
        <begin position="571"/>
        <end position="589"/>
    </location>
</feature>
<feature type="transmembrane region" description="Helical" evidence="5">
    <location>
        <begin position="238"/>
        <end position="266"/>
    </location>
</feature>
<name>A0A139WCK8_TRICA</name>
<feature type="transmembrane region" description="Helical" evidence="5">
    <location>
        <begin position="286"/>
        <end position="308"/>
    </location>
</feature>
<dbReference type="SUPFAM" id="SSF103473">
    <property type="entry name" value="MFS general substrate transporter"/>
    <property type="match status" value="2"/>
</dbReference>
<dbReference type="PANTHER" id="PTHR10924">
    <property type="entry name" value="MAJOR FACILITATOR SUPERFAMILY PROTEIN-RELATED"/>
    <property type="match status" value="1"/>
</dbReference>
<feature type="transmembrane region" description="Helical" evidence="5">
    <location>
        <begin position="695"/>
        <end position="712"/>
    </location>
</feature>
<dbReference type="eggNOG" id="KOG2563">
    <property type="taxonomic scope" value="Eukaryota"/>
</dbReference>
<evidence type="ECO:0008006" key="8">
    <source>
        <dbReference type="Google" id="ProtNLM"/>
    </source>
</evidence>
<dbReference type="EMBL" id="KQ971371">
    <property type="protein sequence ID" value="KYB25595.1"/>
    <property type="molecule type" value="Genomic_DNA"/>
</dbReference>
<evidence type="ECO:0000256" key="4">
    <source>
        <dbReference type="ARBA" id="ARBA00023136"/>
    </source>
</evidence>
<dbReference type="InterPro" id="IPR049680">
    <property type="entry name" value="FLVCR1-2_SLC49-like"/>
</dbReference>
<dbReference type="PANTHER" id="PTHR10924:SF4">
    <property type="entry name" value="GH15861P"/>
    <property type="match status" value="1"/>
</dbReference>
<dbReference type="GO" id="GO:0020037">
    <property type="term" value="F:heme binding"/>
    <property type="evidence" value="ECO:0000318"/>
    <property type="project" value="GO_Central"/>
</dbReference>
<dbReference type="InterPro" id="IPR036259">
    <property type="entry name" value="MFS_trans_sf"/>
</dbReference>
<evidence type="ECO:0000256" key="5">
    <source>
        <dbReference type="SAM" id="Phobius"/>
    </source>
</evidence>
<feature type="transmembrane region" description="Helical" evidence="5">
    <location>
        <begin position="61"/>
        <end position="78"/>
    </location>
</feature>
<feature type="transmembrane region" description="Helical" evidence="5">
    <location>
        <begin position="442"/>
        <end position="459"/>
    </location>
</feature>
<dbReference type="Gene3D" id="1.20.1250.20">
    <property type="entry name" value="MFS general substrate transporter like domains"/>
    <property type="match status" value="2"/>
</dbReference>
<reference evidence="6 7" key="2">
    <citation type="journal article" date="2010" name="Nucleic Acids Res.">
        <title>BeetleBase in 2010: revisions to provide comprehensive genomic information for Tribolium castaneum.</title>
        <authorList>
            <person name="Kim H.S."/>
            <person name="Murphy T."/>
            <person name="Xia J."/>
            <person name="Caragea D."/>
            <person name="Park Y."/>
            <person name="Beeman R.W."/>
            <person name="Lorenzen M.D."/>
            <person name="Butcher S."/>
            <person name="Manak J.R."/>
            <person name="Brown S.J."/>
        </authorList>
    </citation>
    <scope>NUCLEOTIDE SEQUENCE [LARGE SCALE GENOMIC DNA]</scope>
    <source>
        <strain evidence="6 7">Georgia GA2</strain>
    </source>
</reference>
<feature type="transmembrane region" description="Helical" evidence="5">
    <location>
        <begin position="110"/>
        <end position="132"/>
    </location>
</feature>
<feature type="transmembrane region" description="Helical" evidence="5">
    <location>
        <begin position="187"/>
        <end position="204"/>
    </location>
</feature>